<sequence length="213" mass="24827">MNNKQTYLISKRVMDVLLSSTGLAIFFPLLLIIAVVIRFRLGPPILFRQVRPGLNCQPFILYKFRTMTDQYDENGILFADSRRLTKLGNFLRRTSLDELPELFNVVKGDMSLVGPRPLLMRYVPYYTEKENIRHSVRPGITGLAQISGRNHLCWDERLEMDIKYVEQKSVLIDLKILFKTIISVIKREGVVDAPDTMMLNLDQERSFKRVDRF</sequence>
<feature type="domain" description="Bacterial sugar transferase" evidence="3">
    <location>
        <begin position="11"/>
        <end position="186"/>
    </location>
</feature>
<keyword evidence="2" id="KW-1133">Transmembrane helix</keyword>
<keyword evidence="2" id="KW-0472">Membrane</keyword>
<feature type="transmembrane region" description="Helical" evidence="2">
    <location>
        <begin position="20"/>
        <end position="41"/>
    </location>
</feature>
<evidence type="ECO:0000256" key="1">
    <source>
        <dbReference type="ARBA" id="ARBA00006464"/>
    </source>
</evidence>
<gene>
    <name evidence="4" type="ORF">SpAn4DRAFT_4077</name>
</gene>
<accession>A0A0U1L4X6</accession>
<dbReference type="AlphaFoldDB" id="A0A0U1L4X6"/>
<comment type="similarity">
    <text evidence="1">Belongs to the bacterial sugar transferase family.</text>
</comment>
<dbReference type="GO" id="GO:0016757">
    <property type="term" value="F:glycosyltransferase activity"/>
    <property type="evidence" value="ECO:0007669"/>
    <property type="project" value="UniProtKB-KW"/>
</dbReference>
<proteinExistence type="inferred from homology"/>
<name>A0A0U1L4X6_9FIRM</name>
<organism evidence="4 5">
    <name type="scientific">Sporomusa ovata</name>
    <dbReference type="NCBI Taxonomy" id="2378"/>
    <lineage>
        <taxon>Bacteria</taxon>
        <taxon>Bacillati</taxon>
        <taxon>Bacillota</taxon>
        <taxon>Negativicutes</taxon>
        <taxon>Selenomonadales</taxon>
        <taxon>Sporomusaceae</taxon>
        <taxon>Sporomusa</taxon>
    </lineage>
</organism>
<dbReference type="InterPro" id="IPR003362">
    <property type="entry name" value="Bact_transf"/>
</dbReference>
<evidence type="ECO:0000313" key="4">
    <source>
        <dbReference type="EMBL" id="CQR74720.1"/>
    </source>
</evidence>
<dbReference type="PANTHER" id="PTHR30576">
    <property type="entry name" value="COLANIC BIOSYNTHESIS UDP-GLUCOSE LIPID CARRIER TRANSFERASE"/>
    <property type="match status" value="1"/>
</dbReference>
<keyword evidence="4" id="KW-0328">Glycosyltransferase</keyword>
<dbReference type="Pfam" id="PF02397">
    <property type="entry name" value="Bac_transf"/>
    <property type="match status" value="1"/>
</dbReference>
<dbReference type="PANTHER" id="PTHR30576:SF8">
    <property type="entry name" value="UNDECAPRENYL-PHOSPHATE GALACTOSE PHOSPHOTRANSFERASE"/>
    <property type="match status" value="1"/>
</dbReference>
<evidence type="ECO:0000259" key="3">
    <source>
        <dbReference type="Pfam" id="PF02397"/>
    </source>
</evidence>
<dbReference type="RefSeq" id="WP_021166546.1">
    <property type="nucleotide sequence ID" value="NZ_CTRP01000015.1"/>
</dbReference>
<protein>
    <submittedName>
        <fullName evidence="4">Lipid carrier: UDP-N-acetylgalactosaminyltransferase</fullName>
        <ecNumber evidence="4">2.4.1.-</ecNumber>
    </submittedName>
</protein>
<dbReference type="GO" id="GO:0016780">
    <property type="term" value="F:phosphotransferase activity, for other substituted phosphate groups"/>
    <property type="evidence" value="ECO:0007669"/>
    <property type="project" value="TreeGrafter"/>
</dbReference>
<keyword evidence="5" id="KW-1185">Reference proteome</keyword>
<keyword evidence="4" id="KW-0808">Transferase</keyword>
<dbReference type="EC" id="2.4.1.-" evidence="4"/>
<evidence type="ECO:0000313" key="5">
    <source>
        <dbReference type="Proteomes" id="UP000049855"/>
    </source>
</evidence>
<evidence type="ECO:0000256" key="2">
    <source>
        <dbReference type="SAM" id="Phobius"/>
    </source>
</evidence>
<reference evidence="5" key="1">
    <citation type="submission" date="2015-03" db="EMBL/GenBank/DDBJ databases">
        <authorList>
            <person name="Nijsse Bart"/>
        </authorList>
    </citation>
    <scope>NUCLEOTIDE SEQUENCE [LARGE SCALE GENOMIC DNA]</scope>
</reference>
<dbReference type="Proteomes" id="UP000049855">
    <property type="component" value="Unassembled WGS sequence"/>
</dbReference>
<dbReference type="EMBL" id="CTRP01000015">
    <property type="protein sequence ID" value="CQR74720.1"/>
    <property type="molecule type" value="Genomic_DNA"/>
</dbReference>
<keyword evidence="2" id="KW-0812">Transmembrane</keyword>